<dbReference type="Proteomes" id="UP000190328">
    <property type="component" value="Unassembled WGS sequence"/>
</dbReference>
<accession>A0A1T4PV71</accession>
<protein>
    <recommendedName>
        <fullName evidence="4">ABC-2 family transporter protein</fullName>
    </recommendedName>
</protein>
<dbReference type="STRING" id="263852.SAMN02745116_01937"/>
<name>A0A1T4PV71_9ENTE</name>
<dbReference type="OrthoDB" id="2339566at2"/>
<reference evidence="2 3" key="1">
    <citation type="submission" date="2017-02" db="EMBL/GenBank/DDBJ databases">
        <authorList>
            <person name="Peterson S.W."/>
        </authorList>
    </citation>
    <scope>NUCLEOTIDE SEQUENCE [LARGE SCALE GENOMIC DNA]</scope>
    <source>
        <strain evidence="2 3">ATCC BAA-1030</strain>
    </source>
</reference>
<proteinExistence type="predicted"/>
<gene>
    <name evidence="2" type="ORF">SAMN02745116_01937</name>
</gene>
<dbReference type="EMBL" id="FUXI01000023">
    <property type="protein sequence ID" value="SJZ95452.1"/>
    <property type="molecule type" value="Genomic_DNA"/>
</dbReference>
<evidence type="ECO:0000313" key="2">
    <source>
        <dbReference type="EMBL" id="SJZ95452.1"/>
    </source>
</evidence>
<evidence type="ECO:0000256" key="1">
    <source>
        <dbReference type="SAM" id="Phobius"/>
    </source>
</evidence>
<sequence>MKTIFIDELRRSLLTIKSMIIIVSFLGIAFLVGKYSEVIALVAEGKSAIVTGMFGGFTLLGALFSFMLYASNLTREIETESIRYITPYVSRRNIFLGKFFAMTVYFFTLIFFSLLVLFITALCQIVWKASILQSVPKRVGHLVQLLFCVYQK</sequence>
<keyword evidence="1" id="KW-1133">Transmembrane helix</keyword>
<feature type="transmembrane region" description="Helical" evidence="1">
    <location>
        <begin position="48"/>
        <end position="70"/>
    </location>
</feature>
<dbReference type="RefSeq" id="WP_078807858.1">
    <property type="nucleotide sequence ID" value="NZ_FUXI01000023.1"/>
</dbReference>
<feature type="transmembrane region" description="Helical" evidence="1">
    <location>
        <begin position="99"/>
        <end position="127"/>
    </location>
</feature>
<keyword evidence="3" id="KW-1185">Reference proteome</keyword>
<dbReference type="AlphaFoldDB" id="A0A1T4PV71"/>
<keyword evidence="1" id="KW-0812">Transmembrane</keyword>
<organism evidence="2 3">
    <name type="scientific">Pilibacter termitis</name>
    <dbReference type="NCBI Taxonomy" id="263852"/>
    <lineage>
        <taxon>Bacteria</taxon>
        <taxon>Bacillati</taxon>
        <taxon>Bacillota</taxon>
        <taxon>Bacilli</taxon>
        <taxon>Lactobacillales</taxon>
        <taxon>Enterococcaceae</taxon>
        <taxon>Pilibacter</taxon>
    </lineage>
</organism>
<evidence type="ECO:0000313" key="3">
    <source>
        <dbReference type="Proteomes" id="UP000190328"/>
    </source>
</evidence>
<keyword evidence="1" id="KW-0472">Membrane</keyword>
<feature type="transmembrane region" description="Helical" evidence="1">
    <location>
        <begin position="12"/>
        <end position="33"/>
    </location>
</feature>
<evidence type="ECO:0008006" key="4">
    <source>
        <dbReference type="Google" id="ProtNLM"/>
    </source>
</evidence>